<dbReference type="SUPFAM" id="SSF53756">
    <property type="entry name" value="UDP-Glycosyltransferase/glycogen phosphorylase"/>
    <property type="match status" value="1"/>
</dbReference>
<reference evidence="2 3" key="1">
    <citation type="submission" date="2016-09" db="EMBL/GenBank/DDBJ databases">
        <authorList>
            <person name="Reverchon S."/>
            <person name="Nasser W."/>
            <person name="Leonard S."/>
            <person name="Brochier C."/>
            <person name="Duprey A."/>
        </authorList>
    </citation>
    <scope>NUCLEOTIDE SEQUENCE [LARGE SCALE GENOMIC DNA]</scope>
    <source>
        <strain evidence="2 3">174/2</strain>
    </source>
</reference>
<evidence type="ECO:0000313" key="2">
    <source>
        <dbReference type="EMBL" id="SLM61919.1"/>
    </source>
</evidence>
<name>A0A375A8H0_9GAMM</name>
<evidence type="ECO:0000259" key="1">
    <source>
        <dbReference type="Pfam" id="PF06722"/>
    </source>
</evidence>
<dbReference type="GO" id="GO:0016758">
    <property type="term" value="F:hexosyltransferase activity"/>
    <property type="evidence" value="ECO:0007669"/>
    <property type="project" value="UniProtKB-ARBA"/>
</dbReference>
<dbReference type="EMBL" id="LT615367">
    <property type="protein sequence ID" value="SLM61919.1"/>
    <property type="molecule type" value="Genomic_DNA"/>
</dbReference>
<dbReference type="Pfam" id="PF06722">
    <property type="entry name" value="EryCIII-like_C"/>
    <property type="match status" value="1"/>
</dbReference>
<dbReference type="Gene3D" id="3.40.50.2000">
    <property type="entry name" value="Glycogen Phosphorylase B"/>
    <property type="match status" value="2"/>
</dbReference>
<protein>
    <submittedName>
        <fullName evidence="2">N-glycosyltransferase</fullName>
    </submittedName>
</protein>
<evidence type="ECO:0000313" key="3">
    <source>
        <dbReference type="Proteomes" id="UP000294820"/>
    </source>
</evidence>
<dbReference type="AlphaFoldDB" id="A0A375A8H0"/>
<dbReference type="RefSeq" id="WP_180706234.1">
    <property type="nucleotide sequence ID" value="NZ_LT615367.1"/>
</dbReference>
<sequence length="424" mass="45703">MSHVLIASVATPGHVYPMLTIARHLVTQGHQVTLFSGVLFREQALAAGLGFVAFEPEIDFDYRFLERHFPERAILPPGHAQMALALRGFFSGPIPVLDRQLQQILAQNAIDVVMVGNCFYGILPLLARRSRPPVIGIGVTPLSFSTRDAIFYGPRIPPALLPPELTREQLIDAPTRELIDGVKAAFDKAMVASGQQPLDKPHTDALIGGCDRFLQLSTTELEYPRDDLPPSVRFVGPLPLNVSDVETDNTMWPGQDTRPLVIVSQGTLANVDLQQLIGPTLRALAHFPVRVLATTGGRSVASLADSVPENARVCRFVSLEHWLPQAALLITNGGYGSLNAALSHGVPLIVAGTGEDKSETAARVVLAGCGLNLATSTPSESQIAQAVQRILAHPIYTHRARWIQEDCARHDALAAIAQEVAALG</sequence>
<dbReference type="InterPro" id="IPR002213">
    <property type="entry name" value="UDP_glucos_trans"/>
</dbReference>
<dbReference type="PANTHER" id="PTHR21015:SF22">
    <property type="entry name" value="GLYCOSYLTRANSFERASE"/>
    <property type="match status" value="1"/>
</dbReference>
<dbReference type="CDD" id="cd03784">
    <property type="entry name" value="GT1_Gtf-like"/>
    <property type="match status" value="1"/>
</dbReference>
<keyword evidence="2" id="KW-0808">Transferase</keyword>
<accession>A0A375A8H0</accession>
<keyword evidence="3" id="KW-1185">Reference proteome</keyword>
<dbReference type="PANTHER" id="PTHR21015">
    <property type="entry name" value="UDP-N-ACETYLGLUCOSAMINE--N-ACETYLMURAMYL-(PENTAPEPTIDE) PYROPHOSPHORYL-UNDECAPRENOL N-ACETYLGLUCOSAMINE TRANSFERASE 1"/>
    <property type="match status" value="1"/>
</dbReference>
<feature type="domain" description="Erythromycin biosynthesis protein CIII-like C-terminal" evidence="1">
    <location>
        <begin position="283"/>
        <end position="423"/>
    </location>
</feature>
<dbReference type="Proteomes" id="UP000294820">
    <property type="component" value="Chromosome 1"/>
</dbReference>
<organism evidence="2 3">
    <name type="scientific">Dickeya aquatica</name>
    <dbReference type="NCBI Taxonomy" id="1401087"/>
    <lineage>
        <taxon>Bacteria</taxon>
        <taxon>Pseudomonadati</taxon>
        <taxon>Pseudomonadota</taxon>
        <taxon>Gammaproteobacteria</taxon>
        <taxon>Enterobacterales</taxon>
        <taxon>Pectobacteriaceae</taxon>
        <taxon>Dickeya</taxon>
    </lineage>
</organism>
<gene>
    <name evidence="2" type="ORF">DAQ1742_00855</name>
</gene>
<dbReference type="KEGG" id="daq:DAQ1742_00855"/>
<dbReference type="GO" id="GO:0008194">
    <property type="term" value="F:UDP-glycosyltransferase activity"/>
    <property type="evidence" value="ECO:0007669"/>
    <property type="project" value="InterPro"/>
</dbReference>
<proteinExistence type="predicted"/>
<dbReference type="InterPro" id="IPR010610">
    <property type="entry name" value="EryCIII-like_C"/>
</dbReference>